<reference evidence="2 4" key="1">
    <citation type="submission" date="2022-09" db="EMBL/GenBank/DDBJ databases">
        <title>Enrichment on poylsaccharides allowed isolation of novel metabolic and taxonomic groups of Haloarchaea.</title>
        <authorList>
            <person name="Sorokin D.Y."/>
            <person name="Elcheninov A.G."/>
            <person name="Khizhniak T.V."/>
            <person name="Kolganova T.V."/>
            <person name="Kublanov I.V."/>
        </authorList>
    </citation>
    <scope>NUCLEOTIDE SEQUENCE</scope>
    <source>
        <strain evidence="3 4">AArc-m2/3/4</strain>
        <strain evidence="2">AArc-xg1-1</strain>
    </source>
</reference>
<evidence type="ECO:0000313" key="5">
    <source>
        <dbReference type="Proteomes" id="UP001321018"/>
    </source>
</evidence>
<dbReference type="EMBL" id="JAOPKA010000011">
    <property type="protein sequence ID" value="MCU4742899.1"/>
    <property type="molecule type" value="Genomic_DNA"/>
</dbReference>
<evidence type="ECO:0008006" key="6">
    <source>
        <dbReference type="Google" id="ProtNLM"/>
    </source>
</evidence>
<keyword evidence="4" id="KW-1185">Reference proteome</keyword>
<comment type="caution">
    <text evidence="2">The sequence shown here is derived from an EMBL/GenBank/DDBJ whole genome shotgun (WGS) entry which is preliminary data.</text>
</comment>
<dbReference type="RefSeq" id="WP_338004708.1">
    <property type="nucleotide sequence ID" value="NZ_JAOPKA010000011.1"/>
</dbReference>
<gene>
    <name evidence="3" type="ORF">OB955_18795</name>
    <name evidence="2" type="ORF">OB960_16045</name>
</gene>
<evidence type="ECO:0000313" key="4">
    <source>
        <dbReference type="Proteomes" id="UP001320972"/>
    </source>
</evidence>
<keyword evidence="1" id="KW-0812">Transmembrane</keyword>
<dbReference type="Proteomes" id="UP001321018">
    <property type="component" value="Unassembled WGS sequence"/>
</dbReference>
<evidence type="ECO:0000313" key="3">
    <source>
        <dbReference type="EMBL" id="MCU4974772.1"/>
    </source>
</evidence>
<feature type="transmembrane region" description="Helical" evidence="1">
    <location>
        <begin position="228"/>
        <end position="249"/>
    </location>
</feature>
<name>A0AAP2Z0B8_9EURY</name>
<protein>
    <recommendedName>
        <fullName evidence="6">RING-type E3 ubiquitin transferase</fullName>
    </recommendedName>
</protein>
<organism evidence="2 5">
    <name type="scientific">Natronoglomus mannanivorans</name>
    <dbReference type="NCBI Taxonomy" id="2979990"/>
    <lineage>
        <taxon>Archaea</taxon>
        <taxon>Methanobacteriati</taxon>
        <taxon>Methanobacteriota</taxon>
        <taxon>Stenosarchaea group</taxon>
        <taxon>Halobacteria</taxon>
        <taxon>Halobacteriales</taxon>
        <taxon>Natrialbaceae</taxon>
        <taxon>Natronoglomus</taxon>
    </lineage>
</organism>
<evidence type="ECO:0000256" key="1">
    <source>
        <dbReference type="SAM" id="Phobius"/>
    </source>
</evidence>
<dbReference type="EMBL" id="JAOPKB010000013">
    <property type="protein sequence ID" value="MCU4974772.1"/>
    <property type="molecule type" value="Genomic_DNA"/>
</dbReference>
<keyword evidence="1" id="KW-0472">Membrane</keyword>
<evidence type="ECO:0000313" key="2">
    <source>
        <dbReference type="EMBL" id="MCU4742899.1"/>
    </source>
</evidence>
<proteinExistence type="predicted"/>
<dbReference type="AlphaFoldDB" id="A0AAP2Z0B8"/>
<sequence length="250" mass="26212">MSLEEFAVAGVFAIPAVLFTTWTVYYLWKALRIAVSQPVSVGEAAAGRGTGEFVGTARPAADGTFDAPFSGARALLSTYRILRKSGSSGSWTTKTSGSIERPFLVEGRDGERAENDTILVDPDGAAISPENESVRERTGSALPNDVRLRLSQHQSEVDLETVLAQNATRSRQYVEGYIAPGDRIHVSGGQLEESDVSGVDAKVVAGDGQYRITGGGRSVAVWGFVKKAVVTGIVSIIAAGGVVIALAAAL</sequence>
<dbReference type="Proteomes" id="UP001320972">
    <property type="component" value="Unassembled WGS sequence"/>
</dbReference>
<feature type="transmembrane region" description="Helical" evidence="1">
    <location>
        <begin position="6"/>
        <end position="28"/>
    </location>
</feature>
<keyword evidence="1" id="KW-1133">Transmembrane helix</keyword>
<accession>A0AAP2Z0B8</accession>